<keyword evidence="2" id="KW-1185">Reference proteome</keyword>
<dbReference type="Proteomes" id="UP001056120">
    <property type="component" value="Linkage Group LG16"/>
</dbReference>
<accession>A0ACB9FSY3</accession>
<gene>
    <name evidence="1" type="ORF">L1987_49029</name>
</gene>
<proteinExistence type="predicted"/>
<name>A0ACB9FSY3_9ASTR</name>
<organism evidence="1 2">
    <name type="scientific">Smallanthus sonchifolius</name>
    <dbReference type="NCBI Taxonomy" id="185202"/>
    <lineage>
        <taxon>Eukaryota</taxon>
        <taxon>Viridiplantae</taxon>
        <taxon>Streptophyta</taxon>
        <taxon>Embryophyta</taxon>
        <taxon>Tracheophyta</taxon>
        <taxon>Spermatophyta</taxon>
        <taxon>Magnoliopsida</taxon>
        <taxon>eudicotyledons</taxon>
        <taxon>Gunneridae</taxon>
        <taxon>Pentapetalae</taxon>
        <taxon>asterids</taxon>
        <taxon>campanulids</taxon>
        <taxon>Asterales</taxon>
        <taxon>Asteraceae</taxon>
        <taxon>Asteroideae</taxon>
        <taxon>Heliantheae alliance</taxon>
        <taxon>Millerieae</taxon>
        <taxon>Smallanthus</taxon>
    </lineage>
</organism>
<comment type="caution">
    <text evidence="1">The sequence shown here is derived from an EMBL/GenBank/DDBJ whole genome shotgun (WGS) entry which is preliminary data.</text>
</comment>
<reference evidence="2" key="1">
    <citation type="journal article" date="2022" name="Mol. Ecol. Resour.">
        <title>The genomes of chicory, endive, great burdock and yacon provide insights into Asteraceae palaeo-polyploidization history and plant inulin production.</title>
        <authorList>
            <person name="Fan W."/>
            <person name="Wang S."/>
            <person name="Wang H."/>
            <person name="Wang A."/>
            <person name="Jiang F."/>
            <person name="Liu H."/>
            <person name="Zhao H."/>
            <person name="Xu D."/>
            <person name="Zhang Y."/>
        </authorList>
    </citation>
    <scope>NUCLEOTIDE SEQUENCE [LARGE SCALE GENOMIC DNA]</scope>
    <source>
        <strain evidence="2">cv. Yunnan</strain>
    </source>
</reference>
<reference evidence="1 2" key="2">
    <citation type="journal article" date="2022" name="Mol. Ecol. Resour.">
        <title>The genomes of chicory, endive, great burdock and yacon provide insights into Asteraceae paleo-polyploidization history and plant inulin production.</title>
        <authorList>
            <person name="Fan W."/>
            <person name="Wang S."/>
            <person name="Wang H."/>
            <person name="Wang A."/>
            <person name="Jiang F."/>
            <person name="Liu H."/>
            <person name="Zhao H."/>
            <person name="Xu D."/>
            <person name="Zhang Y."/>
        </authorList>
    </citation>
    <scope>NUCLEOTIDE SEQUENCE [LARGE SCALE GENOMIC DNA]</scope>
    <source>
        <strain evidence="2">cv. Yunnan</strain>
        <tissue evidence="1">Leaves</tissue>
    </source>
</reference>
<sequence>MECNEMQTLFDQEDFYKHRNKSTSHGEDEILGSLQYLSIHFLKKLQRISEGPIGRNSLSCLRILALHTCPELTSIFTEYLLHNLQSLTEIIVEDCPKVNCLVNLEEGAPWSNGPFLPNLRRISLLDLPELVSVSGGVCIAPQLDTLLVFNCMKLDYLSDMEIPRDTMAIKGEIEWWDALKSGKLTWESVFVQLKRDGSLMDQLAEDTNSLQHFLQLEMDPSLPGQVNQNSSRDSKKDREHVDQLQIVHNVDLSNETRKMSTLEILNCNNGTQSQYAGTAFKMWEPPSPVSGKPDNKDTNCILKAPNHKLAFTKNSVCTSRHQVKVNKGIEIEKALDDGYNWRKYGEKSILGSKYPRYDPEARQLPESASTITESLFDLARSPRVLDFNKIVHSKIGINNKRTHMSDIEATVCRKSISIRDAKWTKQLKVSPNTGFDVPPDDGYIWRKHGQHDILGAIYPSCDAKKLVQKSDNDLSIWIVTYKGIHTCLGLPESDSTCESESALSILKSSDSSTTIESELMILKNNGFSTTAESTSTITDNSFGLNFTKKMSGSASIQRWKQQAEEIQSPSLKLQLPSFYEPNPVIISEVAVNCSRNLSSSTKTPQNEKQCPSPVLKARKENMSDRITELQQLVSPFGKAPKQDLRSQGLCLVPVSSTSPVTNQPTTDGEPPEERNAEELFPYADMV</sequence>
<dbReference type="EMBL" id="CM042033">
    <property type="protein sequence ID" value="KAI3774473.1"/>
    <property type="molecule type" value="Genomic_DNA"/>
</dbReference>
<evidence type="ECO:0000313" key="2">
    <source>
        <dbReference type="Proteomes" id="UP001056120"/>
    </source>
</evidence>
<protein>
    <submittedName>
        <fullName evidence="1">Uncharacterized protein</fullName>
    </submittedName>
</protein>
<evidence type="ECO:0000313" key="1">
    <source>
        <dbReference type="EMBL" id="KAI3774473.1"/>
    </source>
</evidence>